<dbReference type="AlphaFoldDB" id="A0A9Q0RZ18"/>
<keyword evidence="2" id="KW-1185">Reference proteome</keyword>
<evidence type="ECO:0000313" key="1">
    <source>
        <dbReference type="EMBL" id="KAJ6639435.1"/>
    </source>
</evidence>
<gene>
    <name evidence="1" type="ORF">Bhyg_12180</name>
</gene>
<organism evidence="1 2">
    <name type="scientific">Pseudolycoriella hygida</name>
    <dbReference type="NCBI Taxonomy" id="35572"/>
    <lineage>
        <taxon>Eukaryota</taxon>
        <taxon>Metazoa</taxon>
        <taxon>Ecdysozoa</taxon>
        <taxon>Arthropoda</taxon>
        <taxon>Hexapoda</taxon>
        <taxon>Insecta</taxon>
        <taxon>Pterygota</taxon>
        <taxon>Neoptera</taxon>
        <taxon>Endopterygota</taxon>
        <taxon>Diptera</taxon>
        <taxon>Nematocera</taxon>
        <taxon>Sciaroidea</taxon>
        <taxon>Sciaridae</taxon>
        <taxon>Pseudolycoriella</taxon>
    </lineage>
</organism>
<protein>
    <submittedName>
        <fullName evidence="1">Uncharacterized protein</fullName>
    </submittedName>
</protein>
<proteinExistence type="predicted"/>
<name>A0A9Q0RZ18_9DIPT</name>
<feature type="non-terminal residue" evidence="1">
    <location>
        <position position="297"/>
    </location>
</feature>
<accession>A0A9Q0RZ18</accession>
<evidence type="ECO:0000313" key="2">
    <source>
        <dbReference type="Proteomes" id="UP001151699"/>
    </source>
</evidence>
<sequence length="297" mass="34219">MFDSLDSARANSEKIESALRESNCSLNSESCSKANCSRSTDSSIRSESSSSEKLLLSEKKEIINKVKIIEIKTVEAFKDYELYLNNEINMECFANFWLEWDETDEVKFIQGMIFRTFEKEFFFNNVSIKGDKNKLSLADSNIIRCWIYVLDCRHVQSLEKSVDIYSRVVDVHKDFPIRDPERFKRSEILLLEKSNIEIVSDNWIRICQNKVNLFVQAMIAKTFINDFTLNHTTFKVGDKDRELLEGSNIFKCWEVTVAKKFPEKSISISSIINGHCHSEVASDGIPISSIVNGTREI</sequence>
<reference evidence="1" key="1">
    <citation type="submission" date="2022-07" db="EMBL/GenBank/DDBJ databases">
        <authorList>
            <person name="Trinca V."/>
            <person name="Uliana J.V.C."/>
            <person name="Torres T.T."/>
            <person name="Ward R.J."/>
            <person name="Monesi N."/>
        </authorList>
    </citation>
    <scope>NUCLEOTIDE SEQUENCE</scope>
    <source>
        <strain evidence="1">HSMRA1968</strain>
        <tissue evidence="1">Whole embryos</tissue>
    </source>
</reference>
<dbReference type="EMBL" id="WJQU01000003">
    <property type="protein sequence ID" value="KAJ6639435.1"/>
    <property type="molecule type" value="Genomic_DNA"/>
</dbReference>
<dbReference type="Proteomes" id="UP001151699">
    <property type="component" value="Chromosome X"/>
</dbReference>
<comment type="caution">
    <text evidence="1">The sequence shown here is derived from an EMBL/GenBank/DDBJ whole genome shotgun (WGS) entry which is preliminary data.</text>
</comment>